<dbReference type="Gramene" id="rna-AYBTSS11_LOCUS10963">
    <property type="protein sequence ID" value="CAJ1942673.1"/>
    <property type="gene ID" value="gene-AYBTSS11_LOCUS10963"/>
</dbReference>
<accession>A0AA86SK66</accession>
<dbReference type="PANTHER" id="PTHR16166:SF130">
    <property type="entry name" value="PROTEIN SORTING-ASSOCIATED PROTEIN, PUTATIVE (DUF1162)-RELATED"/>
    <property type="match status" value="1"/>
</dbReference>
<protein>
    <recommendedName>
        <fullName evidence="1">Vacuolar protein sorting-associated protein 13 VPS13 adaptor binding domain-containing protein</fullName>
    </recommendedName>
</protein>
<evidence type="ECO:0000313" key="3">
    <source>
        <dbReference type="Proteomes" id="UP001189624"/>
    </source>
</evidence>
<dbReference type="EMBL" id="OY731400">
    <property type="protein sequence ID" value="CAJ1942673.1"/>
    <property type="molecule type" value="Genomic_DNA"/>
</dbReference>
<dbReference type="Proteomes" id="UP001189624">
    <property type="component" value="Chromosome 3"/>
</dbReference>
<evidence type="ECO:0000259" key="1">
    <source>
        <dbReference type="Pfam" id="PF25036"/>
    </source>
</evidence>
<feature type="domain" description="Vacuolar protein sorting-associated protein 13 VPS13 adaptor binding" evidence="1">
    <location>
        <begin position="454"/>
        <end position="740"/>
    </location>
</feature>
<name>A0AA86SK66_9FABA</name>
<organism evidence="2 3">
    <name type="scientific">Sphenostylis stenocarpa</name>
    <dbReference type="NCBI Taxonomy" id="92480"/>
    <lineage>
        <taxon>Eukaryota</taxon>
        <taxon>Viridiplantae</taxon>
        <taxon>Streptophyta</taxon>
        <taxon>Embryophyta</taxon>
        <taxon>Tracheophyta</taxon>
        <taxon>Spermatophyta</taxon>
        <taxon>Magnoliopsida</taxon>
        <taxon>eudicotyledons</taxon>
        <taxon>Gunneridae</taxon>
        <taxon>Pentapetalae</taxon>
        <taxon>rosids</taxon>
        <taxon>fabids</taxon>
        <taxon>Fabales</taxon>
        <taxon>Fabaceae</taxon>
        <taxon>Papilionoideae</taxon>
        <taxon>50 kb inversion clade</taxon>
        <taxon>NPAAA clade</taxon>
        <taxon>indigoferoid/millettioid clade</taxon>
        <taxon>Phaseoleae</taxon>
        <taxon>Sphenostylis</taxon>
    </lineage>
</organism>
<dbReference type="GO" id="GO:0045053">
    <property type="term" value="P:protein retention in Golgi apparatus"/>
    <property type="evidence" value="ECO:0007669"/>
    <property type="project" value="TreeGrafter"/>
</dbReference>
<dbReference type="PANTHER" id="PTHR16166">
    <property type="entry name" value="VACUOLAR PROTEIN SORTING-ASSOCIATED PROTEIN VPS13"/>
    <property type="match status" value="1"/>
</dbReference>
<dbReference type="Pfam" id="PF25036">
    <property type="entry name" value="VPS13_VAB"/>
    <property type="match status" value="1"/>
</dbReference>
<dbReference type="GO" id="GO:0006623">
    <property type="term" value="P:protein targeting to vacuole"/>
    <property type="evidence" value="ECO:0007669"/>
    <property type="project" value="TreeGrafter"/>
</dbReference>
<reference evidence="2" key="1">
    <citation type="submission" date="2023-10" db="EMBL/GenBank/DDBJ databases">
        <authorList>
            <person name="Domelevo Entfellner J.-B."/>
        </authorList>
    </citation>
    <scope>NUCLEOTIDE SEQUENCE</scope>
</reference>
<evidence type="ECO:0000313" key="2">
    <source>
        <dbReference type="EMBL" id="CAJ1942673.1"/>
    </source>
</evidence>
<dbReference type="InterPro" id="IPR009543">
    <property type="entry name" value="VPS13_VAB"/>
</dbReference>
<sequence>MGVPFRLNFRPGSCFVDICCTNDGGCALWRAYPQGENNVGFSYSEANNQSLKRTFYLVNKKNDSAIAFVDGALEFVRKPGSPIKFKVFNDITAAYGASNIASYPRMAPETTPHTEEESTSCQGGKLPCIDIKIEKISLNIVHELSDTEYLFPLICLLLNSTQLIIQTLAAKFRVISTSSAVVHYFDADRNLWSVKFPFEIFPPLDVFLNENSLDVLLFVIGKLNLSGPYSLRNSIIQANCCKVLDLVHQCVFTFIKKQVDLLGGSRTFPGPIIVVNITRNSEVGLSVVVSPLIRIHNGTGFSMELQFQRLEPKEDEFASLLLRPGDSIDDSMAMFDAINFSGGVKRALTSLSVGNFLFSFRPKIAEELINSESSLSLEWSDYIKGGKAVHISGIFNKLNCRIRRALFEKSVKCSFSTSHCTLKSERVSVANIHFLIQTVARDIPVAPEQSATVLKNENPTVSLLEQKEIYLLPTVRMTNLLHSEIDVILSETDQSNLVGHDKVGKQALISCGSTIDFYANLEVIYFTVTLTSSNSSSKPVNSGDCMKFLKQNNDVHYLDINLDFDGGKFFATLRLYRGNRGVLENDTDFPIFVLETKRSPLSRIELENLNLRTPSELGLCLPPKSTSSWFLKSEKVLLKLLEDHRSEALLDFGSLSGLAEISFEKEDGSGIKSVTKLGISIGPYSREIVVPSQMVTLVPRYVICNESEECITVRQCYFQDEVAGVISISSKQRMPLQLKEGFKKRKEFSGLLEPEVLGPACSVDYVWDDFTLPRRLVIRINDSLQLREIKLDKVRAWKPFCKLGQQRVLSPRLLLDKISRDQMMSFSHRNGHEMEKVGYEIYADGPTRVLRICEISNSFKRDAVLELCAKIQLRVSQFAIHLHEHVKQEEDNNECKDFTPIVIAKLGNLHMITISNNNQTYNQFSLQNMNFELKWNGAPFASMLRRHHLDYSDSNDSVLKIPIDLNLDEETLMKIASFWRASLNDSESQRFYFDNFEIHPIKIIASFIPGDSRSSYNSTQEALRSLIHSVIKVPPIKNMIVELNGVLITHALITIRELFIKCAQHYSWYTMRAIYIAKGSPLLPPDFVSIFDDLASSSLDVFFDPSRGLANLPGLTLGTFKIISKCIKGKGFSGTKRYFGDLGKTLRSAGSNVAFAAVAEISDSVLRGAEANGFNGLMSGFHQGILKLAMEPSVLGTALMEGGPDRKILLDRSPGVDELYIEGYIQAMLDTVYRQEYLRVRVIDNQVILKNLPPNHSLINEITDRVKEFLVSKALLKGDPSTRSRSLSRLRGESEWKIGPTVLTLCEHLFVSFAIRILRRRANKFIFSINWGKQSKVGCHADVSANSNKEVQKVSFIRKWGIGKFVFSALLAYIDGRLCRGIPNPVARRVVSE</sequence>
<dbReference type="InterPro" id="IPR026847">
    <property type="entry name" value="VPS13"/>
</dbReference>
<gene>
    <name evidence="2" type="ORF">AYBTSS11_LOCUS10963</name>
</gene>
<keyword evidence="3" id="KW-1185">Reference proteome</keyword>
<proteinExistence type="predicted"/>